<dbReference type="NCBIfam" id="TIGR01494">
    <property type="entry name" value="ATPase_P-type"/>
    <property type="match status" value="1"/>
</dbReference>
<accession>A0ABR3ABC1</accession>
<protein>
    <recommendedName>
        <fullName evidence="12">P-type ATPase A domain-containing protein</fullName>
    </recommendedName>
</protein>
<evidence type="ECO:0000256" key="1">
    <source>
        <dbReference type="ARBA" id="ARBA00004141"/>
    </source>
</evidence>
<evidence type="ECO:0000256" key="11">
    <source>
        <dbReference type="SAM" id="MobiDB-lite"/>
    </source>
</evidence>
<evidence type="ECO:0000256" key="6">
    <source>
        <dbReference type="ARBA" id="ARBA00022840"/>
    </source>
</evidence>
<evidence type="ECO:0000256" key="9">
    <source>
        <dbReference type="ARBA" id="ARBA00023136"/>
    </source>
</evidence>
<dbReference type="InterPro" id="IPR027256">
    <property type="entry name" value="P-typ_ATPase_IB"/>
</dbReference>
<dbReference type="SUPFAM" id="SSF81653">
    <property type="entry name" value="Calcium ATPase, transduction domain A"/>
    <property type="match status" value="1"/>
</dbReference>
<dbReference type="Pfam" id="PF00122">
    <property type="entry name" value="E1-E2_ATPase"/>
    <property type="match status" value="1"/>
</dbReference>
<dbReference type="SFLD" id="SFLDS00003">
    <property type="entry name" value="Haloacid_Dehalogenase"/>
    <property type="match status" value="1"/>
</dbReference>
<evidence type="ECO:0000313" key="14">
    <source>
        <dbReference type="Proteomes" id="UP001437256"/>
    </source>
</evidence>
<dbReference type="Gene3D" id="3.40.1110.10">
    <property type="entry name" value="Calcium-transporting ATPase, cytoplasmic domain N"/>
    <property type="match status" value="1"/>
</dbReference>
<evidence type="ECO:0000313" key="13">
    <source>
        <dbReference type="EMBL" id="KAL0070780.1"/>
    </source>
</evidence>
<dbReference type="PANTHER" id="PTHR43520:SF32">
    <property type="entry name" value="COPPER RESISTANCE P-TYPE ATPASE (EUROFUNG)"/>
    <property type="match status" value="1"/>
</dbReference>
<dbReference type="Proteomes" id="UP001437256">
    <property type="component" value="Unassembled WGS sequence"/>
</dbReference>
<keyword evidence="9 10" id="KW-0472">Membrane</keyword>
<feature type="domain" description="P-type ATPase A" evidence="12">
    <location>
        <begin position="315"/>
        <end position="412"/>
    </location>
</feature>
<evidence type="ECO:0000256" key="2">
    <source>
        <dbReference type="ARBA" id="ARBA00006024"/>
    </source>
</evidence>
<feature type="transmembrane region" description="Helical" evidence="10">
    <location>
        <begin position="123"/>
        <end position="143"/>
    </location>
</feature>
<keyword evidence="3 10" id="KW-0812">Transmembrane</keyword>
<dbReference type="EMBL" id="JBBXMP010000005">
    <property type="protein sequence ID" value="KAL0070780.1"/>
    <property type="molecule type" value="Genomic_DNA"/>
</dbReference>
<dbReference type="SUPFAM" id="SSF81665">
    <property type="entry name" value="Calcium ATPase, transmembrane domain M"/>
    <property type="match status" value="1"/>
</dbReference>
<keyword evidence="7" id="KW-1278">Translocase</keyword>
<dbReference type="SUPFAM" id="SSF56784">
    <property type="entry name" value="HAD-like"/>
    <property type="match status" value="1"/>
</dbReference>
<organism evidence="13 14">
    <name type="scientific">Marasmius tenuissimus</name>
    <dbReference type="NCBI Taxonomy" id="585030"/>
    <lineage>
        <taxon>Eukaryota</taxon>
        <taxon>Fungi</taxon>
        <taxon>Dikarya</taxon>
        <taxon>Basidiomycota</taxon>
        <taxon>Agaricomycotina</taxon>
        <taxon>Agaricomycetes</taxon>
        <taxon>Agaricomycetidae</taxon>
        <taxon>Agaricales</taxon>
        <taxon>Marasmiineae</taxon>
        <taxon>Marasmiaceae</taxon>
        <taxon>Marasmius</taxon>
    </lineage>
</organism>
<evidence type="ECO:0000256" key="4">
    <source>
        <dbReference type="ARBA" id="ARBA00022723"/>
    </source>
</evidence>
<dbReference type="Pfam" id="PF00702">
    <property type="entry name" value="Hydrolase"/>
    <property type="match status" value="1"/>
</dbReference>
<feature type="transmembrane region" description="Helical" evidence="10">
    <location>
        <begin position="209"/>
        <end position="228"/>
    </location>
</feature>
<comment type="subcellular location">
    <subcellularLocation>
        <location evidence="1">Membrane</location>
        <topology evidence="1">Multi-pass membrane protein</topology>
    </subcellularLocation>
</comment>
<dbReference type="Gene3D" id="2.70.150.10">
    <property type="entry name" value="Calcium-transporting ATPase, cytoplasmic transduction domain A"/>
    <property type="match status" value="1"/>
</dbReference>
<sequence>MSSLSKSDETITVITPLTNNADPFVTFSYDPKPPTFTIRQIIDAIESADSGYKVKIYHPPTLEERSRAIQLREQRRLLMRLAFSVVVAIPTFILGIVYMTLVSDHNPTRMYLMEPMWTGNASRVQWALFFMATPVMFYSAGLFHRRSIKEVHALWRKGSTVPIIKRFTRFGSMNLLVSAGVSVAYFASIVLLGLAAGEERDPNGHGDETSYFDSVVFLTMFLLAGRYLEAYSKSRTADAIRALASLRPTEALVVVPTAGSVPRESEEKSETSTIVSSHHGRDPEKADLFPTPSYSAATSSKGRRDLEKADPYAPATSYSTTGTTVKKVSVELLEIGDVVRVLHGSTPPADGTIVDGETGLFDESSLTGESQPVGKSEGDKVFLGTINKGNVVHVRVAEIGGQTMLDQIVKVVREGQAKRAPVEKLADTLTAYFVPVITLLAIITWVIWLSLGVSGALPDDYLDNDVGGWTVWSLEFAIAVFVIACPCGIGLAAPTALLVGSGEAAKHGILARGGGEAFQEASQINTIVFDKTGTLTAGELQVTNELFCAADDWKDEVVLGLVWETENTSSHPLAGALQKYCAGKIPTMIPRGGSSFTETAGKGLKGLFSDPKCAVIIGNEGWMQDHGITITGDVVSRTDAWKAEAKSAVFVGIGSENDDSYRLVAVFGIADAIRKEAPEVIAWFKKQGITPWMISGDHLKTALAVAAQVGIPAENVIAGVLPQGKGEKIQWLQQGSGESAGESERRIVAMVGDGINDSVALSLADVGIAIGSGSDVAVSSASFILLKSDLRSLLTLVDLSKAVIKRVKFNFLWAGIYNMAALPLAAGVIYPAGNTRLDPVWAALAMALS</sequence>
<gene>
    <name evidence="13" type="ORF">AAF712_002001</name>
</gene>
<dbReference type="NCBIfam" id="TIGR01525">
    <property type="entry name" value="ATPase-IB_hvy"/>
    <property type="match status" value="1"/>
</dbReference>
<dbReference type="InterPro" id="IPR018303">
    <property type="entry name" value="ATPase_P-typ_P_site"/>
</dbReference>
<comment type="caution">
    <text evidence="13">The sequence shown here is derived from an EMBL/GenBank/DDBJ whole genome shotgun (WGS) entry which is preliminary data.</text>
</comment>
<keyword evidence="14" id="KW-1185">Reference proteome</keyword>
<feature type="transmembrane region" description="Helical" evidence="10">
    <location>
        <begin position="471"/>
        <end position="499"/>
    </location>
</feature>
<keyword evidence="5 10" id="KW-0547">Nucleotide-binding</keyword>
<dbReference type="InterPro" id="IPR059000">
    <property type="entry name" value="ATPase_P-type_domA"/>
</dbReference>
<feature type="region of interest" description="Disordered" evidence="11">
    <location>
        <begin position="257"/>
        <end position="319"/>
    </location>
</feature>
<feature type="transmembrane region" description="Helical" evidence="10">
    <location>
        <begin position="77"/>
        <end position="103"/>
    </location>
</feature>
<evidence type="ECO:0000256" key="3">
    <source>
        <dbReference type="ARBA" id="ARBA00022692"/>
    </source>
</evidence>
<dbReference type="PANTHER" id="PTHR43520">
    <property type="entry name" value="ATP7, ISOFORM B"/>
    <property type="match status" value="1"/>
</dbReference>
<evidence type="ECO:0000256" key="10">
    <source>
        <dbReference type="RuleBase" id="RU362081"/>
    </source>
</evidence>
<proteinExistence type="inferred from homology"/>
<dbReference type="PRINTS" id="PR00119">
    <property type="entry name" value="CATATPASE"/>
</dbReference>
<dbReference type="InterPro" id="IPR023298">
    <property type="entry name" value="ATPase_P-typ_TM_dom_sf"/>
</dbReference>
<name>A0ABR3ABC1_9AGAR</name>
<dbReference type="InterPro" id="IPR044492">
    <property type="entry name" value="P_typ_ATPase_HD_dom"/>
</dbReference>
<evidence type="ECO:0000256" key="8">
    <source>
        <dbReference type="ARBA" id="ARBA00022989"/>
    </source>
</evidence>
<keyword evidence="8 10" id="KW-1133">Transmembrane helix</keyword>
<comment type="similarity">
    <text evidence="2 10">Belongs to the cation transport ATPase (P-type) (TC 3.A.3) family. Type IB subfamily.</text>
</comment>
<reference evidence="13 14" key="1">
    <citation type="submission" date="2024-05" db="EMBL/GenBank/DDBJ databases">
        <title>A draft genome resource for the thread blight pathogen Marasmius tenuissimus strain MS-2.</title>
        <authorList>
            <person name="Yulfo-Soto G.E."/>
            <person name="Baruah I.K."/>
            <person name="Amoako-Attah I."/>
            <person name="Bukari Y."/>
            <person name="Meinhardt L.W."/>
            <person name="Bailey B.A."/>
            <person name="Cohen S.P."/>
        </authorList>
    </citation>
    <scope>NUCLEOTIDE SEQUENCE [LARGE SCALE GENOMIC DNA]</scope>
    <source>
        <strain evidence="13 14">MS-2</strain>
    </source>
</reference>
<dbReference type="InterPro" id="IPR001757">
    <property type="entry name" value="P_typ_ATPase"/>
</dbReference>
<dbReference type="InterPro" id="IPR036412">
    <property type="entry name" value="HAD-like_sf"/>
</dbReference>
<evidence type="ECO:0000256" key="5">
    <source>
        <dbReference type="ARBA" id="ARBA00022741"/>
    </source>
</evidence>
<feature type="transmembrane region" description="Helical" evidence="10">
    <location>
        <begin position="175"/>
        <end position="197"/>
    </location>
</feature>
<keyword evidence="4 10" id="KW-0479">Metal-binding</keyword>
<evidence type="ECO:0000259" key="12">
    <source>
        <dbReference type="Pfam" id="PF00122"/>
    </source>
</evidence>
<dbReference type="CDD" id="cd02094">
    <property type="entry name" value="P-type_ATPase_Cu-like"/>
    <property type="match status" value="1"/>
</dbReference>
<dbReference type="Gene3D" id="3.40.50.1000">
    <property type="entry name" value="HAD superfamily/HAD-like"/>
    <property type="match status" value="1"/>
</dbReference>
<feature type="transmembrane region" description="Helical" evidence="10">
    <location>
        <begin position="811"/>
        <end position="832"/>
    </location>
</feature>
<dbReference type="InterPro" id="IPR008250">
    <property type="entry name" value="ATPase_P-typ_transduc_dom_A_sf"/>
</dbReference>
<dbReference type="SFLD" id="SFLDG00002">
    <property type="entry name" value="C1.7:_P-type_atpase_like"/>
    <property type="match status" value="1"/>
</dbReference>
<keyword evidence="6 10" id="KW-0067">ATP-binding</keyword>
<dbReference type="SFLD" id="SFLDF00027">
    <property type="entry name" value="p-type_atpase"/>
    <property type="match status" value="1"/>
</dbReference>
<dbReference type="InterPro" id="IPR023214">
    <property type="entry name" value="HAD_sf"/>
</dbReference>
<evidence type="ECO:0000256" key="7">
    <source>
        <dbReference type="ARBA" id="ARBA00022967"/>
    </source>
</evidence>
<dbReference type="InterPro" id="IPR023299">
    <property type="entry name" value="ATPase_P-typ_cyto_dom_N"/>
</dbReference>
<dbReference type="PROSITE" id="PS00154">
    <property type="entry name" value="ATPASE_E1_E2"/>
    <property type="match status" value="1"/>
</dbReference>
<feature type="transmembrane region" description="Helical" evidence="10">
    <location>
        <begin position="429"/>
        <end position="451"/>
    </location>
</feature>